<organism evidence="1 2">
    <name type="scientific">Septoria linicola</name>
    <dbReference type="NCBI Taxonomy" id="215465"/>
    <lineage>
        <taxon>Eukaryota</taxon>
        <taxon>Fungi</taxon>
        <taxon>Dikarya</taxon>
        <taxon>Ascomycota</taxon>
        <taxon>Pezizomycotina</taxon>
        <taxon>Dothideomycetes</taxon>
        <taxon>Dothideomycetidae</taxon>
        <taxon>Mycosphaerellales</taxon>
        <taxon>Mycosphaerellaceae</taxon>
        <taxon>Septoria</taxon>
    </lineage>
</organism>
<dbReference type="Proteomes" id="UP001056384">
    <property type="component" value="Chromosome 9"/>
</dbReference>
<keyword evidence="2" id="KW-1185">Reference proteome</keyword>
<name>A0A9Q9ENU8_9PEZI</name>
<sequence>MCQSHHPALRSGRYPFNKYMPRAETPDNGKRTINISRYIEPPEQAMRLVSRIIRHTWPIWHAILCSDVSLFYEENGKTTIAFPEPVAKITEDNLEATMSAFEEVAAHITFIWNPNEDGVTLPERDILLPTLPGVGSLIATPKHLLNHLKQAESTQDHIWTAWLNFEIASLIVHELAHACTIAATPIGLEPELSNLADAYLGPHVATSEIGFEVEQRVWGGIPYQHDHARPGQGEIRHRPALGNWSEAPVIFVTCEWPDERVVHDYASAQGYGFMRAIGETAGKEVRGERTLQEVSTSWLGQLFEERFWRRLDWSDRGALWIPETTGFRVDGKNEPVV</sequence>
<dbReference type="EMBL" id="CP099426">
    <property type="protein sequence ID" value="USW56984.1"/>
    <property type="molecule type" value="Genomic_DNA"/>
</dbReference>
<gene>
    <name evidence="1" type="ORF">Slin15195_G103030</name>
</gene>
<protein>
    <submittedName>
        <fullName evidence="1">Uncharacterized protein</fullName>
    </submittedName>
</protein>
<accession>A0A9Q9ENU8</accession>
<dbReference type="AlphaFoldDB" id="A0A9Q9ENU8"/>
<evidence type="ECO:0000313" key="1">
    <source>
        <dbReference type="EMBL" id="USW56984.1"/>
    </source>
</evidence>
<evidence type="ECO:0000313" key="2">
    <source>
        <dbReference type="Proteomes" id="UP001056384"/>
    </source>
</evidence>
<proteinExistence type="predicted"/>
<reference evidence="1" key="1">
    <citation type="submission" date="2022-06" db="EMBL/GenBank/DDBJ databases">
        <title>Complete genome sequences of two strains of the flax pathogen Septoria linicola.</title>
        <authorList>
            <person name="Lapalu N."/>
            <person name="Simon A."/>
            <person name="Demenou B."/>
            <person name="Paumier D."/>
            <person name="Guillot M.-P."/>
            <person name="Gout L."/>
            <person name="Valade R."/>
        </authorList>
    </citation>
    <scope>NUCLEOTIDE SEQUENCE</scope>
    <source>
        <strain evidence="1">SE15195</strain>
    </source>
</reference>